<keyword evidence="3 8" id="KW-0378">Hydrolase</keyword>
<feature type="signal peptide" evidence="9">
    <location>
        <begin position="1"/>
        <end position="25"/>
    </location>
</feature>
<evidence type="ECO:0000313" key="10">
    <source>
        <dbReference type="EMBL" id="KUI70406.1"/>
    </source>
</evidence>
<feature type="chain" id="PRO_5008267095" description="Endo-1,5-alpha-L-arabinanase A" evidence="9">
    <location>
        <begin position="26"/>
        <end position="407"/>
    </location>
</feature>
<dbReference type="PANTHER" id="PTHR43301">
    <property type="entry name" value="ARABINAN ENDO-1,5-ALPHA-L-ARABINOSIDASE"/>
    <property type="match status" value="1"/>
</dbReference>
<evidence type="ECO:0000256" key="5">
    <source>
        <dbReference type="ARBA" id="ARBA00042202"/>
    </source>
</evidence>
<evidence type="ECO:0000256" key="8">
    <source>
        <dbReference type="RuleBase" id="RU361187"/>
    </source>
</evidence>
<dbReference type="Gene3D" id="2.115.10.20">
    <property type="entry name" value="Glycosyl hydrolase domain, family 43"/>
    <property type="match status" value="1"/>
</dbReference>
<evidence type="ECO:0000256" key="7">
    <source>
        <dbReference type="PIRSR" id="PIRSR606710-2"/>
    </source>
</evidence>
<evidence type="ECO:0000256" key="6">
    <source>
        <dbReference type="PIRSR" id="PIRSR606710-1"/>
    </source>
</evidence>
<name>A0A194W1K4_CYTMA</name>
<comment type="similarity">
    <text evidence="2 8">Belongs to the glycosyl hydrolase 43 family.</text>
</comment>
<comment type="pathway">
    <text evidence="1">Glycan metabolism; L-arabinan degradation.</text>
</comment>
<evidence type="ECO:0000256" key="3">
    <source>
        <dbReference type="ARBA" id="ARBA00022801"/>
    </source>
</evidence>
<dbReference type="PANTHER" id="PTHR43301:SF3">
    <property type="entry name" value="ARABINAN ENDO-1,5-ALPHA-L-ARABINOSIDASE A-RELATED"/>
    <property type="match status" value="1"/>
</dbReference>
<dbReference type="Pfam" id="PF04616">
    <property type="entry name" value="Glyco_hydro_43"/>
    <property type="match status" value="1"/>
</dbReference>
<evidence type="ECO:0000256" key="9">
    <source>
        <dbReference type="SAM" id="SignalP"/>
    </source>
</evidence>
<dbReference type="InterPro" id="IPR023296">
    <property type="entry name" value="Glyco_hydro_beta-prop_sf"/>
</dbReference>
<dbReference type="Proteomes" id="UP000078559">
    <property type="component" value="Chromosome 6"/>
</dbReference>
<keyword evidence="11" id="KW-1185">Reference proteome</keyword>
<keyword evidence="9" id="KW-0732">Signal</keyword>
<dbReference type="SUPFAM" id="SSF75005">
    <property type="entry name" value="Arabinanase/levansucrase/invertase"/>
    <property type="match status" value="1"/>
</dbReference>
<keyword evidence="4 8" id="KW-0326">Glycosidase</keyword>
<dbReference type="AlphaFoldDB" id="A0A194W1K4"/>
<dbReference type="GO" id="GO:0004553">
    <property type="term" value="F:hydrolase activity, hydrolyzing O-glycosyl compounds"/>
    <property type="evidence" value="ECO:0007669"/>
    <property type="project" value="InterPro"/>
</dbReference>
<proteinExistence type="inferred from homology"/>
<gene>
    <name evidence="10" type="ORF">VM1G_06421</name>
</gene>
<dbReference type="InterPro" id="IPR050727">
    <property type="entry name" value="GH43_arabinanases"/>
</dbReference>
<evidence type="ECO:0000256" key="2">
    <source>
        <dbReference type="ARBA" id="ARBA00009865"/>
    </source>
</evidence>
<dbReference type="OrthoDB" id="195678at2759"/>
<reference evidence="10" key="1">
    <citation type="submission" date="2014-12" db="EMBL/GenBank/DDBJ databases">
        <title>Genome Sequence of Valsa Canker Pathogens Uncovers a Specific Adaption of Colonization on Woody Bark.</title>
        <authorList>
            <person name="Yin Z."/>
            <person name="Liu H."/>
            <person name="Gao X."/>
            <person name="Li Z."/>
            <person name="Song N."/>
            <person name="Ke X."/>
            <person name="Dai Q."/>
            <person name="Wu Y."/>
            <person name="Sun Y."/>
            <person name="Xu J.-R."/>
            <person name="Kang Z.K."/>
            <person name="Wang L."/>
            <person name="Huang L."/>
        </authorList>
    </citation>
    <scope>NUCLEOTIDE SEQUENCE [LARGE SCALE GENOMIC DNA]</scope>
    <source>
        <strain evidence="10">03-8</strain>
    </source>
</reference>
<dbReference type="GO" id="GO:0005975">
    <property type="term" value="P:carbohydrate metabolic process"/>
    <property type="evidence" value="ECO:0007669"/>
    <property type="project" value="InterPro"/>
</dbReference>
<sequence length="407" mass="45317">MAKLTSFSGLASLTQLACLFTTALAQWPEPEPFKDDVILSGIRDPALIRRISDGTYFLFGTNGNGTVHTAPSLRGPWTYRNEGALNAPQDVVAPQVYYLPDEAMYYMYYCQHTGPPESWWFNANIHIATSATMDPGTWVEHGLLGIPYNNKNVTRYHAGYNILDPSLLVVNSTSPIDNELVQRDGTLPLGTEYFLSFGSYESGIFQAVLSDPKSLQHSDTNSSSTEFTINRLEWNSTELHSTEGSFQYAWPVDGSAPTKYYLFFSSGQCCDFAHKPAKSAGDAYKIMVCRADSPEGPYSDRDGKDCLTEDGGTIIMGSHGSVFAPGGQGLLYDDDVGGTVLYYHYLPAYPETQTPVKTVGDNDAYFGWNKVDWDAEGWPHVVKMNDTETTWPIKREEEQRRGVRVEW</sequence>
<feature type="active site" description="Proton acceptor" evidence="6">
    <location>
        <position position="44"/>
    </location>
</feature>
<protein>
    <recommendedName>
        <fullName evidence="5">Endo-1,5-alpha-L-arabinanase A</fullName>
    </recommendedName>
</protein>
<dbReference type="EMBL" id="CM003103">
    <property type="protein sequence ID" value="KUI70406.1"/>
    <property type="molecule type" value="Genomic_DNA"/>
</dbReference>
<feature type="site" description="Important for catalytic activity, responsible for pKa modulation of the active site Glu and correct orientation of both the proton donor and substrate" evidence="7">
    <location>
        <position position="164"/>
    </location>
</feature>
<evidence type="ECO:0000313" key="11">
    <source>
        <dbReference type="Proteomes" id="UP000078559"/>
    </source>
</evidence>
<feature type="active site" description="Proton donor" evidence="6">
    <location>
        <position position="243"/>
    </location>
</feature>
<dbReference type="InterPro" id="IPR006710">
    <property type="entry name" value="Glyco_hydro_43"/>
</dbReference>
<evidence type="ECO:0000256" key="4">
    <source>
        <dbReference type="ARBA" id="ARBA00023295"/>
    </source>
</evidence>
<evidence type="ECO:0000256" key="1">
    <source>
        <dbReference type="ARBA" id="ARBA00004834"/>
    </source>
</evidence>
<dbReference type="SMR" id="A0A194W1K4"/>
<organism evidence="10 11">
    <name type="scientific">Cytospora mali</name>
    <name type="common">Apple Valsa canker fungus</name>
    <name type="synonym">Valsa mali</name>
    <dbReference type="NCBI Taxonomy" id="578113"/>
    <lineage>
        <taxon>Eukaryota</taxon>
        <taxon>Fungi</taxon>
        <taxon>Dikarya</taxon>
        <taxon>Ascomycota</taxon>
        <taxon>Pezizomycotina</taxon>
        <taxon>Sordariomycetes</taxon>
        <taxon>Sordariomycetidae</taxon>
        <taxon>Diaporthales</taxon>
        <taxon>Cytosporaceae</taxon>
        <taxon>Cytospora</taxon>
    </lineage>
</organism>
<accession>A0A194W1K4</accession>